<evidence type="ECO:0000313" key="7">
    <source>
        <dbReference type="EMBL" id="KAK0610650.1"/>
    </source>
</evidence>
<accession>A0AA39U494</accession>
<feature type="domain" description="CENP-V/GFA" evidence="6">
    <location>
        <begin position="98"/>
        <end position="233"/>
    </location>
</feature>
<dbReference type="SUPFAM" id="SSF51316">
    <property type="entry name" value="Mss4-like"/>
    <property type="match status" value="1"/>
</dbReference>
<reference evidence="7" key="1">
    <citation type="submission" date="2023-06" db="EMBL/GenBank/DDBJ databases">
        <title>Genome-scale phylogeny and comparative genomics of the fungal order Sordariales.</title>
        <authorList>
            <consortium name="Lawrence Berkeley National Laboratory"/>
            <person name="Hensen N."/>
            <person name="Bonometti L."/>
            <person name="Westerberg I."/>
            <person name="Brannstrom I.O."/>
            <person name="Guillou S."/>
            <person name="Cros-Aarteil S."/>
            <person name="Calhoun S."/>
            <person name="Haridas S."/>
            <person name="Kuo A."/>
            <person name="Mondo S."/>
            <person name="Pangilinan J."/>
            <person name="Riley R."/>
            <person name="LaButti K."/>
            <person name="Andreopoulos B."/>
            <person name="Lipzen A."/>
            <person name="Chen C."/>
            <person name="Yanf M."/>
            <person name="Daum C."/>
            <person name="Ng V."/>
            <person name="Clum A."/>
            <person name="Steindorff A."/>
            <person name="Ohm R."/>
            <person name="Martin F."/>
            <person name="Silar P."/>
            <person name="Natvig D."/>
            <person name="Lalanne C."/>
            <person name="Gautier V."/>
            <person name="Ament-velasquez S.L."/>
            <person name="Kruys A."/>
            <person name="Hutchinson M.I."/>
            <person name="Powell A.J."/>
            <person name="Barry K."/>
            <person name="Miller A.N."/>
            <person name="Grigoriev I.V."/>
            <person name="Debuchy R."/>
            <person name="Gladieux P."/>
            <person name="Thoren M.H."/>
            <person name="Johannesson H."/>
        </authorList>
    </citation>
    <scope>NUCLEOTIDE SEQUENCE</scope>
    <source>
        <strain evidence="7">SMH3391-2</strain>
    </source>
</reference>
<evidence type="ECO:0000256" key="4">
    <source>
        <dbReference type="ARBA" id="ARBA00023239"/>
    </source>
</evidence>
<dbReference type="GO" id="GO:0046872">
    <property type="term" value="F:metal ion binding"/>
    <property type="evidence" value="ECO:0007669"/>
    <property type="project" value="UniProtKB-KW"/>
</dbReference>
<evidence type="ECO:0000256" key="1">
    <source>
        <dbReference type="ARBA" id="ARBA00005495"/>
    </source>
</evidence>
<dbReference type="GO" id="GO:0016846">
    <property type="term" value="F:carbon-sulfur lyase activity"/>
    <property type="evidence" value="ECO:0007669"/>
    <property type="project" value="InterPro"/>
</dbReference>
<dbReference type="PANTHER" id="PTHR33337">
    <property type="entry name" value="GFA DOMAIN-CONTAINING PROTEIN"/>
    <property type="match status" value="1"/>
</dbReference>
<feature type="region of interest" description="Disordered" evidence="5">
    <location>
        <begin position="232"/>
        <end position="254"/>
    </location>
</feature>
<dbReference type="PANTHER" id="PTHR33337:SF3">
    <property type="entry name" value="CENP-V_GFA DOMAIN-CONTAINING PROTEIN"/>
    <property type="match status" value="1"/>
</dbReference>
<dbReference type="InterPro" id="IPR006913">
    <property type="entry name" value="CENP-V/GFA"/>
</dbReference>
<keyword evidence="3" id="KW-0862">Zinc</keyword>
<evidence type="ECO:0000256" key="3">
    <source>
        <dbReference type="ARBA" id="ARBA00022833"/>
    </source>
</evidence>
<dbReference type="AlphaFoldDB" id="A0AA39U494"/>
<evidence type="ECO:0000256" key="5">
    <source>
        <dbReference type="SAM" id="MobiDB-lite"/>
    </source>
</evidence>
<dbReference type="EMBL" id="JAULSR010000010">
    <property type="protein sequence ID" value="KAK0610650.1"/>
    <property type="molecule type" value="Genomic_DNA"/>
</dbReference>
<gene>
    <name evidence="7" type="ORF">B0T17DRAFT_545169</name>
</gene>
<dbReference type="InterPro" id="IPR011057">
    <property type="entry name" value="Mss4-like_sf"/>
</dbReference>
<comment type="caution">
    <text evidence="7">The sequence shown here is derived from an EMBL/GenBank/DDBJ whole genome shotgun (WGS) entry which is preliminary data.</text>
</comment>
<evidence type="ECO:0000256" key="2">
    <source>
        <dbReference type="ARBA" id="ARBA00022723"/>
    </source>
</evidence>
<dbReference type="Pfam" id="PF04828">
    <property type="entry name" value="GFA"/>
    <property type="match status" value="1"/>
</dbReference>
<protein>
    <submittedName>
        <fullName evidence="7">Mss4-like protein</fullName>
    </submittedName>
</protein>
<dbReference type="Gene3D" id="3.90.1590.10">
    <property type="entry name" value="glutathione-dependent formaldehyde- activating enzyme (gfa)"/>
    <property type="match status" value="1"/>
</dbReference>
<dbReference type="Proteomes" id="UP001174934">
    <property type="component" value="Unassembled WGS sequence"/>
</dbReference>
<proteinExistence type="inferred from homology"/>
<organism evidence="7 8">
    <name type="scientific">Bombardia bombarda</name>
    <dbReference type="NCBI Taxonomy" id="252184"/>
    <lineage>
        <taxon>Eukaryota</taxon>
        <taxon>Fungi</taxon>
        <taxon>Dikarya</taxon>
        <taxon>Ascomycota</taxon>
        <taxon>Pezizomycotina</taxon>
        <taxon>Sordariomycetes</taxon>
        <taxon>Sordariomycetidae</taxon>
        <taxon>Sordariales</taxon>
        <taxon>Lasiosphaeriaceae</taxon>
        <taxon>Bombardia</taxon>
    </lineage>
</organism>
<keyword evidence="8" id="KW-1185">Reference proteome</keyword>
<evidence type="ECO:0000313" key="8">
    <source>
        <dbReference type="Proteomes" id="UP001174934"/>
    </source>
</evidence>
<evidence type="ECO:0000259" key="6">
    <source>
        <dbReference type="PROSITE" id="PS51891"/>
    </source>
</evidence>
<name>A0AA39U494_9PEZI</name>
<keyword evidence="2" id="KW-0479">Metal-binding</keyword>
<keyword evidence="4" id="KW-0456">Lyase</keyword>
<dbReference type="PROSITE" id="PS51891">
    <property type="entry name" value="CENP_V_GFA"/>
    <property type="match status" value="1"/>
</dbReference>
<sequence>MSLASYSSKGNTGYSAVVISAIGLSAHVYGRTSKLLVSLIRDDIRRTNIYNRLLGPPLNHPASLLPKDAHTSGTHVTVPTTRYPTPFNPTRRGLDAKMNVACQCSDVSFRTVTPEPLAIYHCHCTDCRKATASAFGTSAIFPASDLLSLPPELMQSKLKCWTRPTDSGGSMDCYFCRECGVRVLHQIRNPDGTARPVFVIRGGLIEGLDYSKAKHIFTRSAVVPIPEGAEQYEGRPPTMLGRPGNLDVVTGTQR</sequence>
<comment type="similarity">
    <text evidence="1">Belongs to the Gfa family.</text>
</comment>